<dbReference type="Proteomes" id="UP000265703">
    <property type="component" value="Unassembled WGS sequence"/>
</dbReference>
<name>A0A397TDK0_9GLOM</name>
<dbReference type="InterPro" id="IPR036396">
    <property type="entry name" value="Cyt_P450_sf"/>
</dbReference>
<keyword evidence="2 3" id="KW-0408">Iron</keyword>
<evidence type="ECO:0000256" key="2">
    <source>
        <dbReference type="ARBA" id="ARBA00023004"/>
    </source>
</evidence>
<dbReference type="InterPro" id="IPR017972">
    <property type="entry name" value="Cyt_P450_CS"/>
</dbReference>
<organism evidence="5 6">
    <name type="scientific">Glomus cerebriforme</name>
    <dbReference type="NCBI Taxonomy" id="658196"/>
    <lineage>
        <taxon>Eukaryota</taxon>
        <taxon>Fungi</taxon>
        <taxon>Fungi incertae sedis</taxon>
        <taxon>Mucoromycota</taxon>
        <taxon>Glomeromycotina</taxon>
        <taxon>Glomeromycetes</taxon>
        <taxon>Glomerales</taxon>
        <taxon>Glomeraceae</taxon>
        <taxon>Glomus</taxon>
    </lineage>
</organism>
<evidence type="ECO:0000256" key="1">
    <source>
        <dbReference type="ARBA" id="ARBA00022723"/>
    </source>
</evidence>
<dbReference type="GO" id="GO:0016705">
    <property type="term" value="F:oxidoreductase activity, acting on paired donors, with incorporation or reduction of molecular oxygen"/>
    <property type="evidence" value="ECO:0007669"/>
    <property type="project" value="InterPro"/>
</dbReference>
<dbReference type="GO" id="GO:0004497">
    <property type="term" value="F:monooxygenase activity"/>
    <property type="evidence" value="ECO:0007669"/>
    <property type="project" value="UniProtKB-KW"/>
</dbReference>
<evidence type="ECO:0000313" key="6">
    <source>
        <dbReference type="Proteomes" id="UP000265703"/>
    </source>
</evidence>
<keyword evidence="6" id="KW-1185">Reference proteome</keyword>
<dbReference type="Pfam" id="PF00067">
    <property type="entry name" value="p450"/>
    <property type="match status" value="2"/>
</dbReference>
<dbReference type="PRINTS" id="PR00463">
    <property type="entry name" value="EP450I"/>
</dbReference>
<accession>A0A397TDK0</accession>
<gene>
    <name evidence="5" type="ORF">C1645_815984</name>
</gene>
<comment type="caution">
    <text evidence="5">The sequence shown here is derived from an EMBL/GenBank/DDBJ whole genome shotgun (WGS) entry which is preliminary data.</text>
</comment>
<dbReference type="EMBL" id="QKYT01000052">
    <property type="protein sequence ID" value="RIA96002.1"/>
    <property type="molecule type" value="Genomic_DNA"/>
</dbReference>
<proteinExistence type="inferred from homology"/>
<dbReference type="Gene3D" id="1.10.630.10">
    <property type="entry name" value="Cytochrome P450"/>
    <property type="match status" value="1"/>
</dbReference>
<dbReference type="InterPro" id="IPR001128">
    <property type="entry name" value="Cyt_P450"/>
</dbReference>
<dbReference type="InterPro" id="IPR002401">
    <property type="entry name" value="Cyt_P450_E_grp-I"/>
</dbReference>
<dbReference type="PANTHER" id="PTHR24301">
    <property type="entry name" value="THROMBOXANE-A SYNTHASE"/>
    <property type="match status" value="1"/>
</dbReference>
<keyword evidence="4" id="KW-0503">Monooxygenase</keyword>
<dbReference type="PANTHER" id="PTHR24301:SF11">
    <property type="entry name" value="CYTOCHROME P450"/>
    <property type="match status" value="1"/>
</dbReference>
<dbReference type="PROSITE" id="PS00086">
    <property type="entry name" value="CYTOCHROME_P450"/>
    <property type="match status" value="1"/>
</dbReference>
<feature type="binding site" description="axial binding residue" evidence="3">
    <location>
        <position position="537"/>
    </location>
    <ligand>
        <name>heme</name>
        <dbReference type="ChEBI" id="CHEBI:30413"/>
    </ligand>
    <ligandPart>
        <name>Fe</name>
        <dbReference type="ChEBI" id="CHEBI:18248"/>
    </ligandPart>
</feature>
<comment type="similarity">
    <text evidence="4">Belongs to the cytochrome P450 family.</text>
</comment>
<dbReference type="CDD" id="cd00302">
    <property type="entry name" value="cytochrome_P450"/>
    <property type="match status" value="1"/>
</dbReference>
<evidence type="ECO:0000256" key="4">
    <source>
        <dbReference type="RuleBase" id="RU000461"/>
    </source>
</evidence>
<sequence length="593" mass="71220">MCLITFLLFIYTIYYYYKYSKRKNPLPGPLPLPFIGNLYQLGFLKEDKKISNKFIQELFSNYGDIFETYSFNERIIWINRIDLAEKFLYVNNMKSTNSIINDEKLEYNYFHLRNKNEIKELKINEMGIYHNREYSSWKFHRNVLIKCVTLPKFLKEIVMELQEQFKELENYWNDIESVDSYSNNHDSIQNGSSKKENGSTNNKFINNNDDVDKMIKIIDISKWINCFTLDIFLQSITREKSFSMANYFNQIMKDENKLKGIEPILDKSDLFINKFKNSLWLSNQLNSKLIGLPKFFNNFFLVYKLYYRKYFNDYWLFHESLLKIVQARRSEISKFPKEQDLKADALTSFINYGTKNDEGRALTDDEVVFMMKDLIGEGIGTISNTFSYIIYYMCRYPKIKYRMMEEIDSLNNNNNHQTDTFTYFILAKLYYCEAVIKEVSRIYPVHPLTSRILNEKENIGGYTWDIGQMVYINLHAIHNHKFNWKNPEEFDPERFLYLEEKKEEEKELNEKDFIENSFFRKEYKDPLYTFGIGLRSCPAKDLAMIILKTMVVMFLRNYDVILMDKNTKPQINYNNMLNNCEELNVKIRPRNKY</sequence>
<dbReference type="AlphaFoldDB" id="A0A397TDK0"/>
<dbReference type="STRING" id="658196.A0A397TDK0"/>
<keyword evidence="4" id="KW-0560">Oxidoreductase</keyword>
<evidence type="ECO:0000313" key="5">
    <source>
        <dbReference type="EMBL" id="RIA96002.1"/>
    </source>
</evidence>
<keyword evidence="1 3" id="KW-0479">Metal-binding</keyword>
<reference evidence="5 6" key="1">
    <citation type="submission" date="2018-06" db="EMBL/GenBank/DDBJ databases">
        <title>Comparative genomics reveals the genomic features of Rhizophagus irregularis, R. cerebriforme, R. diaphanum and Gigaspora rosea, and their symbiotic lifestyle signature.</title>
        <authorList>
            <person name="Morin E."/>
            <person name="San Clemente H."/>
            <person name="Chen E.C.H."/>
            <person name="De La Providencia I."/>
            <person name="Hainaut M."/>
            <person name="Kuo A."/>
            <person name="Kohler A."/>
            <person name="Murat C."/>
            <person name="Tang N."/>
            <person name="Roy S."/>
            <person name="Loubradou J."/>
            <person name="Henrissat B."/>
            <person name="Grigoriev I.V."/>
            <person name="Corradi N."/>
            <person name="Roux C."/>
            <person name="Martin F.M."/>
        </authorList>
    </citation>
    <scope>NUCLEOTIDE SEQUENCE [LARGE SCALE GENOMIC DNA]</scope>
    <source>
        <strain evidence="5 6">DAOM 227022</strain>
    </source>
</reference>
<dbReference type="OrthoDB" id="3934656at2759"/>
<protein>
    <submittedName>
        <fullName evidence="5">Cytochrome P450</fullName>
    </submittedName>
</protein>
<comment type="cofactor">
    <cofactor evidence="3">
        <name>heme</name>
        <dbReference type="ChEBI" id="CHEBI:30413"/>
    </cofactor>
</comment>
<dbReference type="GO" id="GO:0020037">
    <property type="term" value="F:heme binding"/>
    <property type="evidence" value="ECO:0007669"/>
    <property type="project" value="InterPro"/>
</dbReference>
<dbReference type="SUPFAM" id="SSF48264">
    <property type="entry name" value="Cytochrome P450"/>
    <property type="match status" value="1"/>
</dbReference>
<dbReference type="PRINTS" id="PR00385">
    <property type="entry name" value="P450"/>
</dbReference>
<evidence type="ECO:0000256" key="3">
    <source>
        <dbReference type="PIRSR" id="PIRSR602401-1"/>
    </source>
</evidence>
<dbReference type="GO" id="GO:0005506">
    <property type="term" value="F:iron ion binding"/>
    <property type="evidence" value="ECO:0007669"/>
    <property type="project" value="InterPro"/>
</dbReference>
<keyword evidence="3 4" id="KW-0349">Heme</keyword>